<dbReference type="FunFam" id="3.40.50.980:FF:000001">
    <property type="entry name" value="Non-ribosomal peptide synthetase"/>
    <property type="match status" value="1"/>
</dbReference>
<dbReference type="SMART" id="SM00823">
    <property type="entry name" value="PKS_PP"/>
    <property type="match status" value="2"/>
</dbReference>
<dbReference type="PROSITE" id="PS00455">
    <property type="entry name" value="AMP_BINDING"/>
    <property type="match status" value="2"/>
</dbReference>
<dbReference type="SUPFAM" id="SSF52777">
    <property type="entry name" value="CoA-dependent acyltransferases"/>
    <property type="match status" value="6"/>
</dbReference>
<dbReference type="InterPro" id="IPR025110">
    <property type="entry name" value="AMP-bd_C"/>
</dbReference>
<dbReference type="GO" id="GO:0031177">
    <property type="term" value="F:phosphopantetheine binding"/>
    <property type="evidence" value="ECO:0007669"/>
    <property type="project" value="InterPro"/>
</dbReference>
<evidence type="ECO:0000256" key="3">
    <source>
        <dbReference type="ARBA" id="ARBA00022553"/>
    </source>
</evidence>
<feature type="compositionally biased region" description="Basic residues" evidence="4">
    <location>
        <begin position="3147"/>
        <end position="3157"/>
    </location>
</feature>
<dbReference type="InterPro" id="IPR013216">
    <property type="entry name" value="Methyltransf_11"/>
</dbReference>
<dbReference type="Gene3D" id="3.30.559.30">
    <property type="entry name" value="Nonribosomal peptide synthetase, condensation domain"/>
    <property type="match status" value="3"/>
</dbReference>
<dbReference type="Pfam" id="PF05050">
    <property type="entry name" value="Methyltransf_21"/>
    <property type="match status" value="1"/>
</dbReference>
<feature type="region of interest" description="Disordered" evidence="4">
    <location>
        <begin position="3134"/>
        <end position="3171"/>
    </location>
</feature>
<dbReference type="OrthoDB" id="9757540at2"/>
<dbReference type="SUPFAM" id="SSF56801">
    <property type="entry name" value="Acetyl-CoA synthetase-like"/>
    <property type="match status" value="3"/>
</dbReference>
<dbReference type="Pfam" id="PF13193">
    <property type="entry name" value="AMP-binding_C"/>
    <property type="match status" value="1"/>
</dbReference>
<comment type="cofactor">
    <cofactor evidence="1">
        <name>pantetheine 4'-phosphate</name>
        <dbReference type="ChEBI" id="CHEBI:47942"/>
    </cofactor>
</comment>
<dbReference type="NCBIfam" id="TIGR01444">
    <property type="entry name" value="fkbM_fam"/>
    <property type="match status" value="1"/>
</dbReference>
<dbReference type="Gene3D" id="3.30.559.10">
    <property type="entry name" value="Chloramphenicol acetyltransferase-like domain"/>
    <property type="match status" value="3"/>
</dbReference>
<evidence type="ECO:0000313" key="7">
    <source>
        <dbReference type="Proteomes" id="UP000315369"/>
    </source>
</evidence>
<evidence type="ECO:0000256" key="4">
    <source>
        <dbReference type="SAM" id="MobiDB-lite"/>
    </source>
</evidence>
<dbReference type="InterPro" id="IPR001242">
    <property type="entry name" value="Condensation_dom"/>
</dbReference>
<keyword evidence="3" id="KW-0597">Phosphoprotein</keyword>
<protein>
    <submittedName>
        <fullName evidence="6">Amino acid adenylation domain-containing protein</fullName>
    </submittedName>
</protein>
<feature type="domain" description="Carrier" evidence="5">
    <location>
        <begin position="1298"/>
        <end position="1372"/>
    </location>
</feature>
<dbReference type="NCBIfam" id="TIGR01733">
    <property type="entry name" value="AA-adenyl-dom"/>
    <property type="match status" value="1"/>
</dbReference>
<name>A0A540X1G5_9BACT</name>
<dbReference type="CDD" id="cd19531">
    <property type="entry name" value="LCL_NRPS-like"/>
    <property type="match status" value="1"/>
</dbReference>
<dbReference type="PANTHER" id="PTHR45527:SF1">
    <property type="entry name" value="FATTY ACID SYNTHASE"/>
    <property type="match status" value="1"/>
</dbReference>
<dbReference type="CDD" id="cd02440">
    <property type="entry name" value="AdoMet_MTases"/>
    <property type="match status" value="1"/>
</dbReference>
<dbReference type="Pfam" id="PF00668">
    <property type="entry name" value="Condensation"/>
    <property type="match status" value="3"/>
</dbReference>
<keyword evidence="7" id="KW-1185">Reference proteome</keyword>
<dbReference type="InterPro" id="IPR042099">
    <property type="entry name" value="ANL_N_sf"/>
</dbReference>
<dbReference type="GO" id="GO:0044550">
    <property type="term" value="P:secondary metabolite biosynthetic process"/>
    <property type="evidence" value="ECO:0007669"/>
    <property type="project" value="TreeGrafter"/>
</dbReference>
<dbReference type="GO" id="GO:0008757">
    <property type="term" value="F:S-adenosylmethionine-dependent methyltransferase activity"/>
    <property type="evidence" value="ECO:0007669"/>
    <property type="project" value="InterPro"/>
</dbReference>
<dbReference type="Gene3D" id="3.40.50.12780">
    <property type="entry name" value="N-terminal domain of ligase-like"/>
    <property type="match status" value="2"/>
</dbReference>
<organism evidence="6 7">
    <name type="scientific">Myxococcus llanfairpwllgwyngyllgogerychwyrndrobwllllantysiliogogogochensis</name>
    <dbReference type="NCBI Taxonomy" id="2590453"/>
    <lineage>
        <taxon>Bacteria</taxon>
        <taxon>Pseudomonadati</taxon>
        <taxon>Myxococcota</taxon>
        <taxon>Myxococcia</taxon>
        <taxon>Myxococcales</taxon>
        <taxon>Cystobacterineae</taxon>
        <taxon>Myxococcaceae</taxon>
        <taxon>Myxococcus</taxon>
    </lineage>
</organism>
<dbReference type="InterPro" id="IPR045851">
    <property type="entry name" value="AMP-bd_C_sf"/>
</dbReference>
<dbReference type="Gene3D" id="3.40.50.150">
    <property type="entry name" value="Vaccinia Virus protein VP39"/>
    <property type="match status" value="2"/>
</dbReference>
<dbReference type="Gene3D" id="1.10.1200.10">
    <property type="entry name" value="ACP-like"/>
    <property type="match status" value="2"/>
</dbReference>
<gene>
    <name evidence="6" type="ORF">FJV41_15320</name>
</gene>
<dbReference type="SUPFAM" id="SSF53335">
    <property type="entry name" value="S-adenosyl-L-methionine-dependent methyltransferases"/>
    <property type="match status" value="2"/>
</dbReference>
<dbReference type="InterPro" id="IPR006162">
    <property type="entry name" value="Ppantetheine_attach_site"/>
</dbReference>
<accession>A0A540X1G5</accession>
<dbReference type="Proteomes" id="UP000315369">
    <property type="component" value="Unassembled WGS sequence"/>
</dbReference>
<dbReference type="InterPro" id="IPR009081">
    <property type="entry name" value="PP-bd_ACP"/>
</dbReference>
<dbReference type="FunFam" id="1.10.1200.10:FF:000005">
    <property type="entry name" value="Nonribosomal peptide synthetase 1"/>
    <property type="match status" value="1"/>
</dbReference>
<comment type="caution">
    <text evidence="6">The sequence shown here is derived from an EMBL/GenBank/DDBJ whole genome shotgun (WGS) entry which is preliminary data.</text>
</comment>
<proteinExistence type="predicted"/>
<dbReference type="CDD" id="cd05930">
    <property type="entry name" value="A_NRPS"/>
    <property type="match status" value="1"/>
</dbReference>
<dbReference type="Gene3D" id="3.30.300.30">
    <property type="match status" value="3"/>
</dbReference>
<sequence>MNDLNQRLRGLSPERIAELARTLRKAEATPTRPPVLSGAQRRIWFVDRALGRTSTFNNAAALRVRGPLNLTALQRALDIVVQRYAILRTAYEEQEGTCVPKVVDAPVVLEVHDLGALPAGEREAAADELARGAARLPFDLSRGQVVRALAVVVAPEEHLLVLVVHHIAFDAWSRGILLDDLTAAYEAELDGRPASLSPAEDYGAYVARALAEPSPERREALERYWAPLVGALPASPLAHLARAGRSGDDRAETLVLSLPTGLRRQIDDVARRHRTTPFVVLLSAFEVVLHRLGAQDDVAVITSFAARERADSMRVVGNLVDTLLLRLQAGEDVSISKLIDRVGEVTQGSLAHRDLSFDRVVALAGERPDVRTHPLSQVAFVHDGAPVGAARLGRARVDLRVVHPGQSPFDLFLRVHPQESELAVTAEFRTAVLDAATVDAILGMFLRALVALVEPGDLTVGTVPLLSEEERRHQLTRLRGPEQPFPEEPNVGARFTRVARQHPDVVALRAGERSFTYQELLERASRLAHHLHAYGARPGVRIALYLTRDPELIVAMLATQLVGGAYVSFDVNLPTERIAALVEDATPGLVVTTSALMDGLPVTLMSPIVMLDDESRAISARPSTPPDAAFGPEAPSYLVYTSGSTGRPKAIEVAHGGLLNLAQWQARYFGIRPGSVVSQFSGVSFDAIVGETAMALLNGGTLVMIPDERRTPEAFADVLVQDAVDVAVVVPSFLARVDPSLVPARLDSWLVVVGETFPPALVQRWMGRRRLCNAYGPAEYTVYSTAHDLGESFDETSGTVPIGLPLDNSRAYVLDARGEPVPCGVRGELYLSGPGVAMGYFGRPDITSERFLPNPFADELPPPVDLDHPAAVHAVESFITSRPGTPIEAASLRRRCLDPEAFDPMVQGLPEDIVQRTRELAAGLADEANRHGFLRYLAEGSHDLVNGRGLEEPVLAHLLGVAGFQGLKGTDLGFGGGEVLDTLRAAGADVTGVDIGPWQVHRARLRGHRVVQAHVDTPMARFSADTGLMPGSLDFALSSLVLDRVAHPREFLRNLVEVLRPGGRFSLQLLLPHRAFDSPDVFPALVYTDASLRCVQEGAPEAQLRQLAGVLSEVGGVDLHVYRIPYAIATSDGVERFTLWCVAGQRARVPSLQRHERMYRTGDLVSLRPDGALIFHGRVDGQLKIRGARVEPAEVEAALIREPLVAHAVVAARPVGQGGAEGLVAWCVPTERELVVDGPRAVALKDALLARCTRELPSWMVPTAIVLVEELPRSPSGKIDRARLTVPERIDSDRTPEAPRNERERAIARAWCDVLGQREVGIDESIFELGGDSILIVRVIARLRAENIRLEVIDFFENPTIRRLAARVGDFQQVAPASGAAPLTPIQRWLLEQGGGGIPKWATQSVVLALQPGVDTARLVQALNAVIAAHDVLHSRIDVGAGLIHVLPPDALPRLTGLPVAPGADEARALLTRALEPLEGRMLAAGLVPSSRPDEGGDLVLVVHHLAVDAVSWPTLCEDLLAAYDALTKGHEPALPSSTPYVEWARQLVARAKDPAWLAEADHWREQLTGVSVALPPSPVAGNAVLQLSEAETEQVLHVARRVGASPLAVLYAALARLLSEATGTARVLIDVEGHGRSSPGLDTSRTVGWFTALYPVAVQVAPRRARVDQLRSAVAALRSVPSGGVGYLLLRHLAEDPELRGRLGAARALAVVNYLGRIASVEPKGILRSLRDFRGESPPVPSAAPYPLALDAALVEGGLELRLTRADGALGGSATTVLEGLARELRALLEEARAIPEVALDLTPPEIPLSRLAELVRERGAPDLFPLTPMQRGMLFHVRAAPDSGVYENQMRFRLRGALDVERYRAAWASVLARHAALRVSFEFRDLAEPLQLVHRHVEAPLAVLDLRPLPESERAVAAAEYATRERVASFDLERAPLARMSLLRHDDEAWEVLWTFHHLIVDGWAVTTVVEDLLRTYAGASLEGSGVSDAFQQLLARQSSERPDLPSRPRTRAFWASTLAGAQPSDPLGLGPVGNPGELLREHGQVSLQLDVEETARIVAGARRHEVTLGTLLQAGWSLVLARFARSSEVVFGLTVSGRPTDLPGVDRAVGLFVNTVPVRVRVPDTEAPGVWLSAFQREALARGPYEGTSLSEIQRWSQLRATESLFNHVVLIENFPVQHALRALSSELTLEGVDVVQRSHYPATLVIIPGERLELQLAWDPTRMSEARARSVLGSLRRALVGLVDASLTRVGDLALADGGSVLSMPRAAAYRETTVHRAFEARVRRSPDATALLQEQTSVSFARLDAWANRLAHALVKRGVGPEVPVGLFIGRSIQSVVGILATLKAGGAYVPLDPSYPRKRIEQMLTAAKPPVVLTVGRLADRIPDEARQLTAELIDVDAFATGEPLSAPDVEVFADGLAYILFTSGSTGRPKGVMGTHRATLAVTAWREVTFPYRADEVCCQKTPLSFGDSLQEIVGPLLAGVPQVILSDDALKDPHVFVEELARHRVTRIIIVPSLLAAVVRVRAPLEERLGSLSLWIASGEALPSEVVRQFRERLPSARLINLYGASEIACDDTWTEVDDTGRAPPIGRPISGSSAALLDSRMRPVPTGALSELYVGGEVVNRGYLDDPARTAATFLPDPSGDGGRVFRTGDLSRLDDDGSLTYLGRADQQVSVRGARVEVAEIEAALDGCPGVAASAVIFDEQHQRLTAFVMPDEREQWLRGGRLHTLPNGLAVFEHQRSESDYLFTEMFGHDAIALGLPDDAVVMDVGANIGLFSLFSHYAAQRTRIVAVEPADELRRLLEQNLRLHACEATVIGAALAEAPGRRTFTFYPGASVQSGLFPDQAWDALIFRSGAESVGREVGAVLPSEALDRLSEARFVGRATEVEVTTVSALMERLSLPRVHLLKVDVERAEIDVLRGIEPQHWERIDQLLIEVEERGGSRAQVEALIPKTFELRWIPHRYLSKAELWMLHAWRKACPPPEPRASRPMPPPPAPADLSEKALRTWVGGVLPAYMVPARFAVVEQLPRTPSGKLDRRALEAAVIPDVDAEAPLDAVEERIVQTWCKVLGRERVGREQNFFDLGGHSLLMLEVFDRLEVAELGLTVADLYQYPTVATLGAFLRNGAPSAAPGAALGERGRRRRERRRTRATSAEPSTQDDHDL</sequence>
<dbReference type="Gene3D" id="2.30.38.10">
    <property type="entry name" value="Luciferase, Domain 3"/>
    <property type="match status" value="1"/>
</dbReference>
<dbReference type="SUPFAM" id="SSF47336">
    <property type="entry name" value="ACP-like"/>
    <property type="match status" value="2"/>
</dbReference>
<dbReference type="GO" id="GO:0043041">
    <property type="term" value="P:amino acid activation for nonribosomal peptide biosynthetic process"/>
    <property type="evidence" value="ECO:0007669"/>
    <property type="project" value="TreeGrafter"/>
</dbReference>
<dbReference type="Pfam" id="PF08241">
    <property type="entry name" value="Methyltransf_11"/>
    <property type="match status" value="1"/>
</dbReference>
<evidence type="ECO:0000256" key="1">
    <source>
        <dbReference type="ARBA" id="ARBA00001957"/>
    </source>
</evidence>
<dbReference type="PROSITE" id="PS00012">
    <property type="entry name" value="PHOSPHOPANTETHEINE"/>
    <property type="match status" value="1"/>
</dbReference>
<dbReference type="InterPro" id="IPR010071">
    <property type="entry name" value="AA_adenyl_dom"/>
</dbReference>
<dbReference type="InterPro" id="IPR020845">
    <property type="entry name" value="AMP-binding_CS"/>
</dbReference>
<dbReference type="RefSeq" id="WP_141643221.1">
    <property type="nucleotide sequence ID" value="NZ_VIFM01000051.1"/>
</dbReference>
<dbReference type="PROSITE" id="PS50075">
    <property type="entry name" value="CARRIER"/>
    <property type="match status" value="2"/>
</dbReference>
<dbReference type="InterPro" id="IPR006342">
    <property type="entry name" value="FkbM_mtfrase"/>
</dbReference>
<dbReference type="InterPro" id="IPR020806">
    <property type="entry name" value="PKS_PP-bd"/>
</dbReference>
<reference evidence="6 7" key="1">
    <citation type="submission" date="2019-06" db="EMBL/GenBank/DDBJ databases">
        <authorList>
            <person name="Livingstone P."/>
            <person name="Whitworth D."/>
        </authorList>
    </citation>
    <scope>NUCLEOTIDE SEQUENCE [LARGE SCALE GENOMIC DNA]</scope>
    <source>
        <strain evidence="6 7">AM401</strain>
    </source>
</reference>
<evidence type="ECO:0000259" key="5">
    <source>
        <dbReference type="PROSITE" id="PS50075"/>
    </source>
</evidence>
<feature type="compositionally biased region" description="Low complexity" evidence="4">
    <location>
        <begin position="3134"/>
        <end position="3144"/>
    </location>
</feature>
<keyword evidence="2" id="KW-0596">Phosphopantetheine</keyword>
<feature type="domain" description="Carrier" evidence="5">
    <location>
        <begin position="3060"/>
        <end position="3134"/>
    </location>
</feature>
<dbReference type="Pfam" id="PF00501">
    <property type="entry name" value="AMP-binding"/>
    <property type="match status" value="2"/>
</dbReference>
<dbReference type="Gene3D" id="3.40.50.980">
    <property type="match status" value="2"/>
</dbReference>
<dbReference type="Pfam" id="PF00550">
    <property type="entry name" value="PP-binding"/>
    <property type="match status" value="2"/>
</dbReference>
<evidence type="ECO:0000313" key="6">
    <source>
        <dbReference type="EMBL" id="TQF15117.1"/>
    </source>
</evidence>
<dbReference type="InterPro" id="IPR036736">
    <property type="entry name" value="ACP-like_sf"/>
</dbReference>
<dbReference type="PANTHER" id="PTHR45527">
    <property type="entry name" value="NONRIBOSOMAL PEPTIDE SYNTHETASE"/>
    <property type="match status" value="1"/>
</dbReference>
<dbReference type="InterPro" id="IPR023213">
    <property type="entry name" value="CAT-like_dom_sf"/>
</dbReference>
<evidence type="ECO:0000256" key="2">
    <source>
        <dbReference type="ARBA" id="ARBA00022450"/>
    </source>
</evidence>
<dbReference type="GO" id="GO:0005829">
    <property type="term" value="C:cytosol"/>
    <property type="evidence" value="ECO:0007669"/>
    <property type="project" value="TreeGrafter"/>
</dbReference>
<dbReference type="InterPro" id="IPR000873">
    <property type="entry name" value="AMP-dep_synth/lig_dom"/>
</dbReference>
<dbReference type="EMBL" id="VIFM01000051">
    <property type="protein sequence ID" value="TQF15117.1"/>
    <property type="molecule type" value="Genomic_DNA"/>
</dbReference>
<dbReference type="InterPro" id="IPR029063">
    <property type="entry name" value="SAM-dependent_MTases_sf"/>
</dbReference>